<evidence type="ECO:0000313" key="2">
    <source>
        <dbReference type="Proteomes" id="UP000571017"/>
    </source>
</evidence>
<protein>
    <submittedName>
        <fullName evidence="1">Uncharacterized protein</fullName>
    </submittedName>
</protein>
<accession>A0A838CR60</accession>
<name>A0A838CR60_9BACI</name>
<comment type="caution">
    <text evidence="1">The sequence shown here is derived from an EMBL/GenBank/DDBJ whole genome shotgun (WGS) entry which is preliminary data.</text>
</comment>
<proteinExistence type="predicted"/>
<dbReference type="AlphaFoldDB" id="A0A838CR60"/>
<dbReference type="Proteomes" id="UP000571017">
    <property type="component" value="Unassembled WGS sequence"/>
</dbReference>
<organism evidence="1 2">
    <name type="scientific">Halobacillus locisalis</name>
    <dbReference type="NCBI Taxonomy" id="220753"/>
    <lineage>
        <taxon>Bacteria</taxon>
        <taxon>Bacillati</taxon>
        <taxon>Bacillota</taxon>
        <taxon>Bacilli</taxon>
        <taxon>Bacillales</taxon>
        <taxon>Bacillaceae</taxon>
        <taxon>Halobacillus</taxon>
    </lineage>
</organism>
<reference evidence="1 2" key="1">
    <citation type="journal article" date="2004" name="Extremophiles">
        <title>Halobacillus locisalis sp. nov., a halophilic bacterium isolated from a marine solar saltern of the Yellow Sea in Korea.</title>
        <authorList>
            <person name="Yoon J.H."/>
            <person name="Kang K.H."/>
            <person name="Oh T.K."/>
            <person name="Park Y.H."/>
        </authorList>
    </citation>
    <scope>NUCLEOTIDE SEQUENCE [LARGE SCALE GENOMIC DNA]</scope>
    <source>
        <strain evidence="1 2">KCTC 3788</strain>
    </source>
</reference>
<gene>
    <name evidence="1" type="ORF">H0266_05915</name>
</gene>
<dbReference type="RefSeq" id="WP_181471439.1">
    <property type="nucleotide sequence ID" value="NZ_JACEFG010000001.1"/>
</dbReference>
<sequence>MKPSYTYEQATQEFGNMKTSRERTTITVDGGYSLGLKHRFYDYASNQKSYMIHPQTGKVKVIELKEAYWR</sequence>
<evidence type="ECO:0000313" key="1">
    <source>
        <dbReference type="EMBL" id="MBA2174441.1"/>
    </source>
</evidence>
<keyword evidence="2" id="KW-1185">Reference proteome</keyword>
<dbReference type="EMBL" id="JACEFG010000001">
    <property type="protein sequence ID" value="MBA2174441.1"/>
    <property type="molecule type" value="Genomic_DNA"/>
</dbReference>